<comment type="caution">
    <text evidence="2">The sequence shown here is derived from an EMBL/GenBank/DDBJ whole genome shotgun (WGS) entry which is preliminary data.</text>
</comment>
<evidence type="ECO:0000313" key="3">
    <source>
        <dbReference type="Proteomes" id="UP000279089"/>
    </source>
</evidence>
<keyword evidence="1" id="KW-1133">Transmembrane helix</keyword>
<dbReference type="Proteomes" id="UP000279089">
    <property type="component" value="Unassembled WGS sequence"/>
</dbReference>
<proteinExistence type="predicted"/>
<feature type="transmembrane region" description="Helical" evidence="1">
    <location>
        <begin position="100"/>
        <end position="117"/>
    </location>
</feature>
<feature type="transmembrane region" description="Helical" evidence="1">
    <location>
        <begin position="73"/>
        <end position="94"/>
    </location>
</feature>
<accession>A0A3N4MIV7</accession>
<gene>
    <name evidence="2" type="ORF">EG028_07405</name>
</gene>
<feature type="transmembrane region" description="Helical" evidence="1">
    <location>
        <begin position="39"/>
        <end position="61"/>
    </location>
</feature>
<sequence length="216" mass="24783">MQLFLYTLKVWLPSVFLALIYQMFFIGDETWSWTGFGSVFLFSLVFSIPFALVCWFIAGALYKRDIPLQKKKIILACASLTTFFVSTFFITGNIRPTPDITFPFSGMFIIALLIFRLPSRTPLTVSDYLKGRHILLRVPENNLMLRGIVLSELNIWPIKIKLQDNAPHMLLDLHSMQEDEVFTSLSDQTTVQVKAFTAGRKEFLFTGTLELDHTLN</sequence>
<reference evidence="3" key="1">
    <citation type="submission" date="2018-11" db="EMBL/GenBank/DDBJ databases">
        <title>Chitinophaga lutea sp.nov., isolate from arsenic contaminated soil.</title>
        <authorList>
            <person name="Zong Y."/>
        </authorList>
    </citation>
    <scope>NUCLEOTIDE SEQUENCE [LARGE SCALE GENOMIC DNA]</scope>
    <source>
        <strain evidence="3">YLT18</strain>
    </source>
</reference>
<feature type="transmembrane region" description="Helical" evidence="1">
    <location>
        <begin position="7"/>
        <end position="27"/>
    </location>
</feature>
<dbReference type="RefSeq" id="WP_120514950.1">
    <property type="nucleotide sequence ID" value="NZ_QXZY01000002.1"/>
</dbReference>
<dbReference type="AlphaFoldDB" id="A0A3N4MIV7"/>
<evidence type="ECO:0000313" key="2">
    <source>
        <dbReference type="EMBL" id="RPD41976.1"/>
    </source>
</evidence>
<keyword evidence="1" id="KW-0472">Membrane</keyword>
<organism evidence="2 3">
    <name type="scientific">Chitinophaga barathri</name>
    <dbReference type="NCBI Taxonomy" id="1647451"/>
    <lineage>
        <taxon>Bacteria</taxon>
        <taxon>Pseudomonadati</taxon>
        <taxon>Bacteroidota</taxon>
        <taxon>Chitinophagia</taxon>
        <taxon>Chitinophagales</taxon>
        <taxon>Chitinophagaceae</taxon>
        <taxon>Chitinophaga</taxon>
    </lineage>
</organism>
<dbReference type="EMBL" id="RMBX01000003">
    <property type="protein sequence ID" value="RPD41976.1"/>
    <property type="molecule type" value="Genomic_DNA"/>
</dbReference>
<name>A0A3N4MIV7_9BACT</name>
<protein>
    <submittedName>
        <fullName evidence="2">Uncharacterized protein</fullName>
    </submittedName>
</protein>
<keyword evidence="3" id="KW-1185">Reference proteome</keyword>
<evidence type="ECO:0000256" key="1">
    <source>
        <dbReference type="SAM" id="Phobius"/>
    </source>
</evidence>
<keyword evidence="1" id="KW-0812">Transmembrane</keyword>